<protein>
    <submittedName>
        <fullName evidence="1">Uncharacterized protein</fullName>
    </submittedName>
</protein>
<sequence>MTQIYYLIRSKIDGSYLAAHPKVNDADGKAQKGYLLMFPENFDALSYLNKYAGDMRDRFAVESITQSGLKNLLDRWGFNGMGIVQDPLLPKIEFLTTEKPDFF</sequence>
<organism evidence="1">
    <name type="scientific">Planktothricoides raciborskii GIHE-MW2</name>
    <dbReference type="NCBI Taxonomy" id="2792601"/>
    <lineage>
        <taxon>Bacteria</taxon>
        <taxon>Bacillati</taxon>
        <taxon>Cyanobacteriota</taxon>
        <taxon>Cyanophyceae</taxon>
        <taxon>Oscillatoriophycideae</taxon>
        <taxon>Oscillatoriales</taxon>
        <taxon>Oscillatoriaceae</taxon>
        <taxon>Planktothricoides</taxon>
    </lineage>
</organism>
<dbReference type="AlphaFoldDB" id="A0AAU8J923"/>
<name>A0AAU8J923_9CYAN</name>
<accession>A0AAU8J923</accession>
<dbReference type="RefSeq" id="WP_054469218.1">
    <property type="nucleotide sequence ID" value="NZ_CP159837.1"/>
</dbReference>
<dbReference type="EMBL" id="CP159837">
    <property type="protein sequence ID" value="XCM34676.1"/>
    <property type="molecule type" value="Genomic_DNA"/>
</dbReference>
<reference evidence="1" key="1">
    <citation type="submission" date="2024-07" db="EMBL/GenBank/DDBJ databases">
        <authorList>
            <person name="Kim Y.J."/>
            <person name="Jeong J.Y."/>
        </authorList>
    </citation>
    <scope>NUCLEOTIDE SEQUENCE</scope>
    <source>
        <strain evidence="1">GIHE-MW2</strain>
    </source>
</reference>
<gene>
    <name evidence="1" type="ORF">ABWT76_003297</name>
</gene>
<proteinExistence type="predicted"/>
<evidence type="ECO:0000313" key="1">
    <source>
        <dbReference type="EMBL" id="XCM34676.1"/>
    </source>
</evidence>